<dbReference type="Pfam" id="PF00069">
    <property type="entry name" value="Pkinase"/>
    <property type="match status" value="1"/>
</dbReference>
<dbReference type="InterPro" id="IPR017441">
    <property type="entry name" value="Protein_kinase_ATP_BS"/>
</dbReference>
<dbReference type="PROSITE" id="PS00108">
    <property type="entry name" value="PROTEIN_KINASE_ST"/>
    <property type="match status" value="1"/>
</dbReference>
<dbReference type="Proteomes" id="UP000242525">
    <property type="component" value="Unassembled WGS sequence"/>
</dbReference>
<dbReference type="Gene3D" id="3.30.200.20">
    <property type="entry name" value="Phosphorylase Kinase, domain 1"/>
    <property type="match status" value="1"/>
</dbReference>
<dbReference type="SMART" id="SM00220">
    <property type="entry name" value="S_TKc"/>
    <property type="match status" value="1"/>
</dbReference>
<feature type="compositionally biased region" description="Pro residues" evidence="13">
    <location>
        <begin position="467"/>
        <end position="502"/>
    </location>
</feature>
<keyword evidence="5" id="KW-0723">Serine/threonine-protein kinase</keyword>
<name>A0A0J9X2S2_GEOCN</name>
<proteinExistence type="inferred from homology"/>
<keyword evidence="9 12" id="KW-0067">ATP-binding</keyword>
<evidence type="ECO:0000256" key="12">
    <source>
        <dbReference type="PROSITE-ProRule" id="PRU10141"/>
    </source>
</evidence>
<dbReference type="GO" id="GO:0005524">
    <property type="term" value="F:ATP binding"/>
    <property type="evidence" value="ECO:0007669"/>
    <property type="project" value="UniProtKB-UniRule"/>
</dbReference>
<dbReference type="PANTHER" id="PTHR24056">
    <property type="entry name" value="CELL DIVISION PROTEIN KINASE"/>
    <property type="match status" value="1"/>
</dbReference>
<evidence type="ECO:0000256" key="9">
    <source>
        <dbReference type="ARBA" id="ARBA00022840"/>
    </source>
</evidence>
<evidence type="ECO:0000256" key="13">
    <source>
        <dbReference type="SAM" id="MobiDB-lite"/>
    </source>
</evidence>
<dbReference type="EMBL" id="CCBN010000001">
    <property type="protein sequence ID" value="CDO51636.1"/>
    <property type="molecule type" value="Genomic_DNA"/>
</dbReference>
<evidence type="ECO:0000256" key="2">
    <source>
        <dbReference type="ARBA" id="ARBA00006485"/>
    </source>
</evidence>
<evidence type="ECO:0000256" key="7">
    <source>
        <dbReference type="ARBA" id="ARBA00022741"/>
    </source>
</evidence>
<accession>A0A0J9X2S2</accession>
<evidence type="ECO:0000256" key="3">
    <source>
        <dbReference type="ARBA" id="ARBA00012409"/>
    </source>
</evidence>
<dbReference type="AlphaFoldDB" id="A0A0J9X2S2"/>
<dbReference type="GO" id="GO:0005634">
    <property type="term" value="C:nucleus"/>
    <property type="evidence" value="ECO:0007669"/>
    <property type="project" value="UniProtKB-SubCell"/>
</dbReference>
<feature type="binding site" evidence="12">
    <location>
        <position position="81"/>
    </location>
    <ligand>
        <name>ATP</name>
        <dbReference type="ChEBI" id="CHEBI:30616"/>
    </ligand>
</feature>
<comment type="similarity">
    <text evidence="2">Belongs to the protein kinase superfamily. CMGC Ser/Thr protein kinase family. CDC2/CDKX subfamily.</text>
</comment>
<feature type="compositionally biased region" description="Basic and acidic residues" evidence="13">
    <location>
        <begin position="390"/>
        <end position="400"/>
    </location>
</feature>
<dbReference type="PROSITE" id="PS00107">
    <property type="entry name" value="PROTEIN_KINASE_ATP"/>
    <property type="match status" value="1"/>
</dbReference>
<dbReference type="PROSITE" id="PS50011">
    <property type="entry name" value="PROTEIN_KINASE_DOM"/>
    <property type="match status" value="1"/>
</dbReference>
<reference evidence="15" key="1">
    <citation type="submission" date="2014-03" db="EMBL/GenBank/DDBJ databases">
        <authorList>
            <person name="Casaregola S."/>
        </authorList>
    </citation>
    <scope>NUCLEOTIDE SEQUENCE [LARGE SCALE GENOMIC DNA]</scope>
    <source>
        <strain evidence="15">CLIB 918</strain>
    </source>
</reference>
<dbReference type="InterPro" id="IPR050108">
    <property type="entry name" value="CDK"/>
</dbReference>
<dbReference type="EC" id="2.7.11.23" evidence="3"/>
<keyword evidence="7 12" id="KW-0547">Nucleotide-binding</keyword>
<evidence type="ECO:0000256" key="1">
    <source>
        <dbReference type="ARBA" id="ARBA00004123"/>
    </source>
</evidence>
<dbReference type="InterPro" id="IPR000719">
    <property type="entry name" value="Prot_kinase_dom"/>
</dbReference>
<protein>
    <recommendedName>
        <fullName evidence="11">Serine/threonine-protein kinase BUR1</fullName>
        <ecNumber evidence="4">2.7.11.22</ecNumber>
        <ecNumber evidence="3">2.7.11.23</ecNumber>
    </recommendedName>
</protein>
<sequence>MDLKLADAVPASIDTVKKRHNEDEPTEVSKKTPQQQPKHWEFYGCTQVFKEYEFLEKLGEGTFGEVHKARQKSSGGLVALKRIFLHNEKEGFPLTALREIRILKSLDHKNILPLIDMAVQRGDRSTRKKGSVYMVSPYMDHDMAGLLANPNVHMKLSHIKCYMKQLLEGINYLHQHNYLHRDIKTANILVNNSGNLLIADFGLARHYDEKPPQPGHGAGVAQRSYTSMVVTRWYRSPELILGESKYTTAIDMWGIGCVFGEMFRRSPILQGNSDTDQGHKIFQLLGSPNNENMPGWDTLPGANITYGPYRRKFEGEYSDLDPAAQSLLSGLLTLNPQKRLTAMGALDHKFFFTDPQPCQPEDLPQYQESHELDARKSQKERANKLPPPVQDEHYDTESDHGYNGYQSNHNDSYNNSNNNNYNNNSNYHPGRKNWHHNNNNNYGPPPHHYPPPQPRYPPRSRNYNYPPRGPPPASAGPHPPYLSDRPVPPANLPPKPNLPPIPGRNHNNNHNNSASNNHTRNNGNASDDDHRPPIPPYRKKPASPTSLIPPYLRNKNNAQLPLPLQQPHGHPDGDYPEMDDSRPIPPYVTRKQTPPNDEMPY</sequence>
<dbReference type="InterPro" id="IPR008271">
    <property type="entry name" value="Ser/Thr_kinase_AS"/>
</dbReference>
<dbReference type="PANTHER" id="PTHR24056:SF233">
    <property type="entry name" value="CYCLIN-DEPENDENT KINASE 9"/>
    <property type="match status" value="1"/>
</dbReference>
<dbReference type="FunFam" id="1.10.510.10:FF:000562">
    <property type="entry name" value="Serine/threonine-protein kinase bur1"/>
    <property type="match status" value="1"/>
</dbReference>
<dbReference type="SUPFAM" id="SSF56112">
    <property type="entry name" value="Protein kinase-like (PK-like)"/>
    <property type="match status" value="1"/>
</dbReference>
<feature type="compositionally biased region" description="Pro residues" evidence="13">
    <location>
        <begin position="443"/>
        <end position="457"/>
    </location>
</feature>
<keyword evidence="8 15" id="KW-0418">Kinase</keyword>
<evidence type="ECO:0000256" key="5">
    <source>
        <dbReference type="ARBA" id="ARBA00022527"/>
    </source>
</evidence>
<dbReference type="GO" id="GO:0008353">
    <property type="term" value="F:RNA polymerase II CTD heptapeptide repeat kinase activity"/>
    <property type="evidence" value="ECO:0007669"/>
    <property type="project" value="UniProtKB-EC"/>
</dbReference>
<feature type="compositionally biased region" description="Low complexity" evidence="13">
    <location>
        <begin position="503"/>
        <end position="525"/>
    </location>
</feature>
<dbReference type="InterPro" id="IPR011009">
    <property type="entry name" value="Kinase-like_dom_sf"/>
</dbReference>
<feature type="compositionally biased region" description="Basic and acidic residues" evidence="13">
    <location>
        <begin position="368"/>
        <end position="383"/>
    </location>
</feature>
<feature type="domain" description="Protein kinase" evidence="14">
    <location>
        <begin position="52"/>
        <end position="351"/>
    </location>
</feature>
<feature type="region of interest" description="Disordered" evidence="13">
    <location>
        <begin position="1"/>
        <end position="36"/>
    </location>
</feature>
<evidence type="ECO:0000256" key="10">
    <source>
        <dbReference type="ARBA" id="ARBA00023242"/>
    </source>
</evidence>
<evidence type="ECO:0000256" key="11">
    <source>
        <dbReference type="ARBA" id="ARBA00041018"/>
    </source>
</evidence>
<feature type="compositionally biased region" description="Basic and acidic residues" evidence="13">
    <location>
        <begin position="20"/>
        <end position="30"/>
    </location>
</feature>
<dbReference type="GO" id="GO:0004693">
    <property type="term" value="F:cyclin-dependent protein serine/threonine kinase activity"/>
    <property type="evidence" value="ECO:0007669"/>
    <property type="project" value="UniProtKB-EC"/>
</dbReference>
<keyword evidence="6" id="KW-0808">Transferase</keyword>
<feature type="region of interest" description="Disordered" evidence="13">
    <location>
        <begin position="356"/>
        <end position="601"/>
    </location>
</feature>
<dbReference type="OrthoDB" id="28397at2759"/>
<gene>
    <name evidence="15" type="ORF">BN980_GECA01s09657g</name>
</gene>
<evidence type="ECO:0000259" key="14">
    <source>
        <dbReference type="PROSITE" id="PS50011"/>
    </source>
</evidence>
<evidence type="ECO:0000313" key="16">
    <source>
        <dbReference type="Proteomes" id="UP000242525"/>
    </source>
</evidence>
<comment type="subcellular location">
    <subcellularLocation>
        <location evidence="1">Nucleus</location>
    </subcellularLocation>
</comment>
<keyword evidence="10" id="KW-0539">Nucleus</keyword>
<dbReference type="Gene3D" id="1.10.510.10">
    <property type="entry name" value="Transferase(Phosphotransferase) domain 1"/>
    <property type="match status" value="1"/>
</dbReference>
<keyword evidence="16" id="KW-1185">Reference proteome</keyword>
<dbReference type="EC" id="2.7.11.22" evidence="4"/>
<dbReference type="STRING" id="1173061.A0A0J9X2S2"/>
<comment type="caution">
    <text evidence="15">The sequence shown here is derived from an EMBL/GenBank/DDBJ whole genome shotgun (WGS) entry which is preliminary data.</text>
</comment>
<organism evidence="15 16">
    <name type="scientific">Geotrichum candidum</name>
    <name type="common">Oospora lactis</name>
    <name type="synonym">Dipodascus geotrichum</name>
    <dbReference type="NCBI Taxonomy" id="1173061"/>
    <lineage>
        <taxon>Eukaryota</taxon>
        <taxon>Fungi</taxon>
        <taxon>Dikarya</taxon>
        <taxon>Ascomycota</taxon>
        <taxon>Saccharomycotina</taxon>
        <taxon>Dipodascomycetes</taxon>
        <taxon>Dipodascales</taxon>
        <taxon>Dipodascaceae</taxon>
        <taxon>Geotrichum</taxon>
    </lineage>
</organism>
<evidence type="ECO:0000256" key="8">
    <source>
        <dbReference type="ARBA" id="ARBA00022777"/>
    </source>
</evidence>
<evidence type="ECO:0000313" key="15">
    <source>
        <dbReference type="EMBL" id="CDO51636.1"/>
    </source>
</evidence>
<evidence type="ECO:0000256" key="4">
    <source>
        <dbReference type="ARBA" id="ARBA00012425"/>
    </source>
</evidence>
<evidence type="ECO:0000256" key="6">
    <source>
        <dbReference type="ARBA" id="ARBA00022679"/>
    </source>
</evidence>
<feature type="compositionally biased region" description="Low complexity" evidence="13">
    <location>
        <begin position="405"/>
        <end position="427"/>
    </location>
</feature>